<dbReference type="EMBL" id="JABBFW010000020">
    <property type="protein sequence ID" value="NML17617.1"/>
    <property type="molecule type" value="Genomic_DNA"/>
</dbReference>
<dbReference type="RefSeq" id="WP_169162518.1">
    <property type="nucleotide sequence ID" value="NZ_JABBFW010000020.1"/>
</dbReference>
<dbReference type="GO" id="GO:0008237">
    <property type="term" value="F:metallopeptidase activity"/>
    <property type="evidence" value="ECO:0007669"/>
    <property type="project" value="UniProtKB-KW"/>
</dbReference>
<dbReference type="Pfam" id="PF02517">
    <property type="entry name" value="Rce1-like"/>
    <property type="match status" value="1"/>
</dbReference>
<dbReference type="Proteomes" id="UP000574067">
    <property type="component" value="Unassembled WGS sequence"/>
</dbReference>
<keyword evidence="1" id="KW-0812">Transmembrane</keyword>
<dbReference type="AlphaFoldDB" id="A0A848FBP0"/>
<evidence type="ECO:0000256" key="1">
    <source>
        <dbReference type="SAM" id="Phobius"/>
    </source>
</evidence>
<sequence>MTDPRPATAAVAPSFLTRWKRALLLGMPGVLVLPLQWARLPVEALPPPLQEMGPVVRALLSMVNPLLILLVLAAVGAAVAHRAGLRSVWVQRVAGADAGPAASARLRAQLLQAVLIGLALAVLLYGADRLLLPRLGAPGAALLAQQAATDASAALTGLALGLLYGGFTEEVMLRWGVMSLVVWFIGALLAKLRRAPAGASASSPAPLAAWTGIGVAAVLFAVGHLPALALAADITPALVARTLALNLLGGMVYGGLFWRHHLESAIAAHAATHVGFAVLKLV</sequence>
<feature type="transmembrane region" description="Helical" evidence="1">
    <location>
        <begin position="58"/>
        <end position="80"/>
    </location>
</feature>
<evidence type="ECO:0000259" key="2">
    <source>
        <dbReference type="Pfam" id="PF02517"/>
    </source>
</evidence>
<gene>
    <name evidence="3" type="ORF">HHL10_21850</name>
</gene>
<evidence type="ECO:0000313" key="4">
    <source>
        <dbReference type="Proteomes" id="UP000574067"/>
    </source>
</evidence>
<dbReference type="GO" id="GO:0080120">
    <property type="term" value="P:CAAX-box protein maturation"/>
    <property type="evidence" value="ECO:0007669"/>
    <property type="project" value="UniProtKB-ARBA"/>
</dbReference>
<keyword evidence="1" id="KW-1133">Transmembrane helix</keyword>
<protein>
    <submittedName>
        <fullName evidence="3">CPBP family intramembrane metalloprotease</fullName>
    </submittedName>
</protein>
<accession>A0A848FBP0</accession>
<keyword evidence="3" id="KW-0482">Metalloprotease</keyword>
<keyword evidence="4" id="KW-1185">Reference proteome</keyword>
<feature type="transmembrane region" description="Helical" evidence="1">
    <location>
        <begin position="238"/>
        <end position="258"/>
    </location>
</feature>
<keyword evidence="3" id="KW-0378">Hydrolase</keyword>
<name>A0A848FBP0_9BURK</name>
<feature type="transmembrane region" description="Helical" evidence="1">
    <location>
        <begin position="21"/>
        <end position="38"/>
    </location>
</feature>
<proteinExistence type="predicted"/>
<dbReference type="GO" id="GO:0004175">
    <property type="term" value="F:endopeptidase activity"/>
    <property type="evidence" value="ECO:0007669"/>
    <property type="project" value="UniProtKB-ARBA"/>
</dbReference>
<feature type="transmembrane region" description="Helical" evidence="1">
    <location>
        <begin position="172"/>
        <end position="190"/>
    </location>
</feature>
<reference evidence="3 4" key="1">
    <citation type="submission" date="2020-04" db="EMBL/GenBank/DDBJ databases">
        <title>Azohydromonas sp. isolated from soil.</title>
        <authorList>
            <person name="Dahal R.H."/>
        </authorList>
    </citation>
    <scope>NUCLEOTIDE SEQUENCE [LARGE SCALE GENOMIC DNA]</scope>
    <source>
        <strain evidence="3 4">G-1-1-14</strain>
    </source>
</reference>
<evidence type="ECO:0000313" key="3">
    <source>
        <dbReference type="EMBL" id="NML17617.1"/>
    </source>
</evidence>
<comment type="caution">
    <text evidence="3">The sequence shown here is derived from an EMBL/GenBank/DDBJ whole genome shotgun (WGS) entry which is preliminary data.</text>
</comment>
<dbReference type="InterPro" id="IPR003675">
    <property type="entry name" value="Rce1/LyrA-like_dom"/>
</dbReference>
<feature type="transmembrane region" description="Helical" evidence="1">
    <location>
        <begin position="110"/>
        <end position="127"/>
    </location>
</feature>
<feature type="domain" description="CAAX prenyl protease 2/Lysostaphin resistance protein A-like" evidence="2">
    <location>
        <begin position="155"/>
        <end position="272"/>
    </location>
</feature>
<dbReference type="GO" id="GO:0006508">
    <property type="term" value="P:proteolysis"/>
    <property type="evidence" value="ECO:0007669"/>
    <property type="project" value="UniProtKB-KW"/>
</dbReference>
<keyword evidence="3" id="KW-0645">Protease</keyword>
<keyword evidence="1" id="KW-0472">Membrane</keyword>
<feature type="transmembrane region" description="Helical" evidence="1">
    <location>
        <begin position="210"/>
        <end position="232"/>
    </location>
</feature>
<organism evidence="3 4">
    <name type="scientific">Azohydromonas caseinilytica</name>
    <dbReference type="NCBI Taxonomy" id="2728836"/>
    <lineage>
        <taxon>Bacteria</taxon>
        <taxon>Pseudomonadati</taxon>
        <taxon>Pseudomonadota</taxon>
        <taxon>Betaproteobacteria</taxon>
        <taxon>Burkholderiales</taxon>
        <taxon>Sphaerotilaceae</taxon>
        <taxon>Azohydromonas</taxon>
    </lineage>
</organism>